<dbReference type="EMBL" id="CADCTB010000099">
    <property type="protein sequence ID" value="CAA9238842.1"/>
    <property type="molecule type" value="Genomic_DNA"/>
</dbReference>
<evidence type="ECO:0008006" key="4">
    <source>
        <dbReference type="Google" id="ProtNLM"/>
    </source>
</evidence>
<dbReference type="AlphaFoldDB" id="A0A6J4I1J5"/>
<proteinExistence type="predicted"/>
<evidence type="ECO:0000313" key="3">
    <source>
        <dbReference type="EMBL" id="CAA9238842.1"/>
    </source>
</evidence>
<name>A0A6J4I1J5_9ACTN</name>
<organism evidence="3">
    <name type="scientific">uncultured Acidimicrobiales bacterium</name>
    <dbReference type="NCBI Taxonomy" id="310071"/>
    <lineage>
        <taxon>Bacteria</taxon>
        <taxon>Bacillati</taxon>
        <taxon>Actinomycetota</taxon>
        <taxon>Acidimicrobiia</taxon>
        <taxon>Acidimicrobiales</taxon>
        <taxon>environmental samples</taxon>
    </lineage>
</organism>
<feature type="compositionally biased region" description="Low complexity" evidence="1">
    <location>
        <begin position="90"/>
        <end position="115"/>
    </location>
</feature>
<evidence type="ECO:0000256" key="1">
    <source>
        <dbReference type="SAM" id="MobiDB-lite"/>
    </source>
</evidence>
<gene>
    <name evidence="3" type="ORF">AVDCRST_MAG10-1464</name>
</gene>
<evidence type="ECO:0000256" key="2">
    <source>
        <dbReference type="SAM" id="SignalP"/>
    </source>
</evidence>
<reference evidence="3" key="1">
    <citation type="submission" date="2020-02" db="EMBL/GenBank/DDBJ databases">
        <authorList>
            <person name="Meier V. D."/>
        </authorList>
    </citation>
    <scope>NUCLEOTIDE SEQUENCE</scope>
    <source>
        <strain evidence="3">AVDCRST_MAG10</strain>
    </source>
</reference>
<accession>A0A6J4I1J5</accession>
<dbReference type="PROSITE" id="PS51257">
    <property type="entry name" value="PROKAR_LIPOPROTEIN"/>
    <property type="match status" value="1"/>
</dbReference>
<feature type="compositionally biased region" description="Basic and acidic residues" evidence="1">
    <location>
        <begin position="116"/>
        <end position="156"/>
    </location>
</feature>
<feature type="chain" id="PRO_5039034491" description="Mucin-associated surface protein" evidence="2">
    <location>
        <begin position="22"/>
        <end position="156"/>
    </location>
</feature>
<protein>
    <recommendedName>
        <fullName evidence="4">Mucin-associated surface protein</fullName>
    </recommendedName>
</protein>
<feature type="region of interest" description="Disordered" evidence="1">
    <location>
        <begin position="90"/>
        <end position="156"/>
    </location>
</feature>
<sequence length="156" mass="16370">MMRRLAPLLLLLLVACGQEGAGIGEAAAAALEPRVQQVRAAATTGDRAGAARELAELRRTVADLRQRGELTEDGAARVLAAAAEVEARLGTTTTPTTVAATGVPPTTRGTGATTRTAREAEEEARKRAEEAAKKAEEEAKKRADEAKKRAEEGKKD</sequence>
<feature type="signal peptide" evidence="2">
    <location>
        <begin position="1"/>
        <end position="21"/>
    </location>
</feature>
<keyword evidence="2" id="KW-0732">Signal</keyword>